<keyword evidence="5" id="KW-0378">Hydrolase</keyword>
<evidence type="ECO:0000256" key="7">
    <source>
        <dbReference type="ARBA" id="ARBA00023625"/>
    </source>
</evidence>
<reference evidence="19" key="2">
    <citation type="submission" date="2015-04" db="EMBL/GenBank/DDBJ databases">
        <authorList>
            <person name="Wilson R.K."/>
            <person name="Warren W."/>
            <person name="Dotson E."/>
            <person name="Oliveira P.L."/>
        </authorList>
    </citation>
    <scope>NUCLEOTIDE SEQUENCE</scope>
</reference>
<dbReference type="AlphaFoldDB" id="R4FK40"/>
<dbReference type="EMBL" id="ACPB03006148">
    <property type="status" value="NOT_ANNOTATED_CDS"/>
    <property type="molecule type" value="Genomic_DNA"/>
</dbReference>
<evidence type="ECO:0000256" key="1">
    <source>
        <dbReference type="ARBA" id="ARBA00009528"/>
    </source>
</evidence>
<name>R4FK40_RHOPR</name>
<evidence type="ECO:0000256" key="5">
    <source>
        <dbReference type="ARBA" id="ARBA00022801"/>
    </source>
</evidence>
<dbReference type="Proteomes" id="UP000015103">
    <property type="component" value="Unassembled WGS sequence"/>
</dbReference>
<evidence type="ECO:0000256" key="2">
    <source>
        <dbReference type="ARBA" id="ARBA00014190"/>
    </source>
</evidence>
<evidence type="ECO:0000256" key="3">
    <source>
        <dbReference type="ARBA" id="ARBA00022438"/>
    </source>
</evidence>
<dbReference type="SUPFAM" id="SSF53187">
    <property type="entry name" value="Zn-dependent exopeptidases"/>
    <property type="match status" value="1"/>
</dbReference>
<keyword evidence="3 17" id="KW-0031">Aminopeptidase</keyword>
<evidence type="ECO:0000256" key="8">
    <source>
        <dbReference type="ARBA" id="ARBA00029605"/>
    </source>
</evidence>
<comment type="catalytic activity">
    <reaction evidence="6">
        <text>an S-substituted L-cysteinylglycine + H2O = an S-substituted L-cysteine + glycine</text>
        <dbReference type="Rhea" id="RHEA:60444"/>
        <dbReference type="ChEBI" id="CHEBI:15377"/>
        <dbReference type="ChEBI" id="CHEBI:57305"/>
        <dbReference type="ChEBI" id="CHEBI:58717"/>
        <dbReference type="ChEBI" id="CHEBI:143103"/>
        <dbReference type="EC" id="3.4.13.23"/>
    </reaction>
    <physiologicalReaction direction="left-to-right" evidence="6">
        <dbReference type="Rhea" id="RHEA:60445"/>
    </physiologicalReaction>
</comment>
<dbReference type="GO" id="GO:0030145">
    <property type="term" value="F:manganese ion binding"/>
    <property type="evidence" value="ECO:0007669"/>
    <property type="project" value="InterPro"/>
</dbReference>
<evidence type="ECO:0000256" key="13">
    <source>
        <dbReference type="ARBA" id="ARBA00047881"/>
    </source>
</evidence>
<protein>
    <recommendedName>
        <fullName evidence="2">Cytosol aminopeptidase</fullName>
        <ecNumber evidence="7">3.4.13.23</ecNumber>
    </recommendedName>
    <alternativeName>
        <fullName evidence="10">Cysteinylglycine-S-conjugate dipeptidase</fullName>
    </alternativeName>
    <alternativeName>
        <fullName evidence="11">Leucine aminopeptidase 3</fullName>
    </alternativeName>
    <alternativeName>
        <fullName evidence="9">Proline aminopeptidase</fullName>
    </alternativeName>
    <alternativeName>
        <fullName evidence="8">Prolyl aminopeptidase</fullName>
    </alternativeName>
</protein>
<keyword evidence="4" id="KW-0645">Protease</keyword>
<evidence type="ECO:0000259" key="16">
    <source>
        <dbReference type="Pfam" id="PF02789"/>
    </source>
</evidence>
<dbReference type="GO" id="GO:0006508">
    <property type="term" value="P:proteolysis"/>
    <property type="evidence" value="ECO:0007669"/>
    <property type="project" value="UniProtKB-KW"/>
</dbReference>
<dbReference type="Pfam" id="PF00883">
    <property type="entry name" value="Peptidase_M17"/>
    <property type="match status" value="1"/>
</dbReference>
<evidence type="ECO:0000313" key="18">
    <source>
        <dbReference type="EnsemblMetazoa" id="RPRC011316-PA"/>
    </source>
</evidence>
<sequence length="518" mass="56071">MKIRKISYLGHIIIRTYADCGSSSTRKGLVLGAYDGCTAAELKLTKIAQQFDEETGGKIKHLLKGGAGIKKGTAQVFTNISNDFYSVAIAGLGQEGVGLNHKEQLDECKENIRWAAATGARALQDSEISAVYVENFTNSESAAEGSILAVWQYQDHKNREHQRPNVKTDLFEGGDKDGWARGALKAENQNFARKIEETPGILMTPSLFAQMAIDAVCPCGVQVEVRDRDWLETKRMNAFLTMAKGSCEEPLLLDIGYCGAPPTDKPIVLIGKAVTFDTGGLCLKNCKGMSEYRADLAGAAVTLAAIKCAAQMALPINIRALIPLCENMPGGRAVKPGDVVVGLNGKTITIADTDNEGRITLVDPLVYSKTFLPCLVITTASLTAGIRWGLGSGATGVFTNSNHVWREIVRAGTESGDRVWRFPFWKYYKQKVTEYTSIDVHNVGKGPGAQPPLGAAFLKEFVPKGIDYLHFDITGTGLLSTGIGAPYLRKGVMTGRPVRTIIQFLYQVACPHDKGDEC</sequence>
<accession>R4FK40</accession>
<dbReference type="OMA" id="MFAQATV"/>
<evidence type="ECO:0000256" key="4">
    <source>
        <dbReference type="ARBA" id="ARBA00022670"/>
    </source>
</evidence>
<evidence type="ECO:0000256" key="9">
    <source>
        <dbReference type="ARBA" id="ARBA00030930"/>
    </source>
</evidence>
<comment type="catalytic activity">
    <reaction evidence="13">
        <text>S-benzyl-L-cysteinylglycine + H2O = S-benzyl-L-cysteine + glycine</text>
        <dbReference type="Rhea" id="RHEA:62568"/>
        <dbReference type="ChEBI" id="CHEBI:15377"/>
        <dbReference type="ChEBI" id="CHEBI:57305"/>
        <dbReference type="ChEBI" id="CHEBI:145802"/>
        <dbReference type="ChEBI" id="CHEBI:145803"/>
    </reaction>
    <physiologicalReaction direction="left-to-right" evidence="13">
        <dbReference type="Rhea" id="RHEA:62569"/>
    </physiologicalReaction>
</comment>
<dbReference type="InterPro" id="IPR043472">
    <property type="entry name" value="Macro_dom-like"/>
</dbReference>
<dbReference type="HOGENOM" id="CLU_013734_1_0_1"/>
<evidence type="ECO:0000313" key="17">
    <source>
        <dbReference type="EMBL" id="JAA75467.1"/>
    </source>
</evidence>
<reference evidence="18" key="3">
    <citation type="submission" date="2015-05" db="UniProtKB">
        <authorList>
            <consortium name="EnsemblMetazoa"/>
        </authorList>
    </citation>
    <scope>IDENTIFICATION</scope>
</reference>
<dbReference type="RefSeq" id="XP_073998353.1">
    <property type="nucleotide sequence ID" value="XM_074142252.1"/>
</dbReference>
<dbReference type="InterPro" id="IPR008283">
    <property type="entry name" value="Peptidase_M17_N"/>
</dbReference>
<evidence type="ECO:0000256" key="12">
    <source>
        <dbReference type="ARBA" id="ARBA00045966"/>
    </source>
</evidence>
<dbReference type="GO" id="GO:0005737">
    <property type="term" value="C:cytoplasm"/>
    <property type="evidence" value="ECO:0007669"/>
    <property type="project" value="InterPro"/>
</dbReference>
<comment type="catalytic activity">
    <reaction evidence="14">
        <text>L-cysteinylglycine + H2O = L-cysteine + glycine</text>
        <dbReference type="Rhea" id="RHEA:28783"/>
        <dbReference type="ChEBI" id="CHEBI:15377"/>
        <dbReference type="ChEBI" id="CHEBI:35235"/>
        <dbReference type="ChEBI" id="CHEBI:57305"/>
        <dbReference type="ChEBI" id="CHEBI:61694"/>
    </reaction>
    <physiologicalReaction direction="left-to-right" evidence="14">
        <dbReference type="Rhea" id="RHEA:28784"/>
    </physiologicalReaction>
</comment>
<dbReference type="EC" id="3.4.13.23" evidence="7"/>
<dbReference type="GeneID" id="141461314"/>
<dbReference type="InterPro" id="IPR011356">
    <property type="entry name" value="Leucine_aapep/pepB"/>
</dbReference>
<dbReference type="eggNOG" id="KOG2597">
    <property type="taxonomic scope" value="Eukaryota"/>
</dbReference>
<evidence type="ECO:0000259" key="15">
    <source>
        <dbReference type="Pfam" id="PF00883"/>
    </source>
</evidence>
<dbReference type="PANTHER" id="PTHR11963">
    <property type="entry name" value="LEUCINE AMINOPEPTIDASE-RELATED"/>
    <property type="match status" value="1"/>
</dbReference>
<dbReference type="VEuPathDB" id="VectorBase:RPRC011316"/>
<reference evidence="17" key="1">
    <citation type="submission" date="2013-04" db="EMBL/GenBank/DDBJ databases">
        <title>An insight into the transcriptome of the digestive tract of the blood sucking bug, Rhodnius prolixus.</title>
        <authorList>
            <person name="Ribeiro J.M.C."/>
            <person name="Genta F.A."/>
            <person name="Sorgine M.H.F."/>
            <person name="Paiva-Silva G.O."/>
            <person name="Majerowicz D."/>
            <person name="Medeiros M."/>
            <person name="Koerich L."/>
            <person name="Terra W.R."/>
            <person name="Ferreira C."/>
            <person name="Pimentel A.C."/>
            <person name="Bisch P.M."/>
            <person name="Diniz M.M.P."/>
            <person name="Nascimento R."/>
            <person name="Salmon D."/>
            <person name="Silber A.M."/>
            <person name="Alves M."/>
            <person name="Oliveira M.F."/>
            <person name="Gondim K.C."/>
            <person name="Silva Neto M.A.C."/>
            <person name="Atella G.C."/>
            <person name="Araujo H."/>
            <person name="Dias F.S."/>
            <person name="Polycarpo C.R."/>
            <person name="Fampa P."/>
            <person name="Melo A.C."/>
            <person name="Tanaka A.S."/>
            <person name="Balczun C."/>
            <person name="Oliveira J.H.M."/>
            <person name="Goncalves R."/>
            <person name="Lazoski C."/>
            <person name="Pereira M.A."/>
            <person name="Rivera-Pomar R."/>
            <person name="Diambra L."/>
            <person name="Schaub G.A."/>
            <person name="Garcia E.S."/>
            <person name="Azambuja P."/>
            <person name="Braz G.R.C."/>
            <person name="Oliveira P.L."/>
        </authorList>
    </citation>
    <scope>NUCLEOTIDE SEQUENCE</scope>
</reference>
<evidence type="ECO:0000256" key="10">
    <source>
        <dbReference type="ARBA" id="ARBA00030997"/>
    </source>
</evidence>
<feature type="domain" description="Cytosol aminopeptidase" evidence="15">
    <location>
        <begin position="190"/>
        <end position="502"/>
    </location>
</feature>
<feature type="domain" description="Peptidase M17 leucyl aminopeptidase N-terminal" evidence="16">
    <location>
        <begin position="40"/>
        <end position="158"/>
    </location>
</feature>
<evidence type="ECO:0000313" key="19">
    <source>
        <dbReference type="Proteomes" id="UP000015103"/>
    </source>
</evidence>
<evidence type="ECO:0000256" key="14">
    <source>
        <dbReference type="ARBA" id="ARBA00049107"/>
    </source>
</evidence>
<comment type="similarity">
    <text evidence="1">Belongs to the peptidase M17 family.</text>
</comment>
<dbReference type="Pfam" id="PF02789">
    <property type="entry name" value="Peptidase_M17_N"/>
    <property type="match status" value="1"/>
</dbReference>
<dbReference type="Gene3D" id="3.40.220.10">
    <property type="entry name" value="Leucine Aminopeptidase, subunit E, domain 1"/>
    <property type="match status" value="1"/>
</dbReference>
<dbReference type="InterPro" id="IPR000819">
    <property type="entry name" value="Peptidase_M17_C"/>
</dbReference>
<dbReference type="PRINTS" id="PR00481">
    <property type="entry name" value="LAMNOPPTDASE"/>
</dbReference>
<organism evidence="17">
    <name type="scientific">Rhodnius prolixus</name>
    <name type="common">Triatomid bug</name>
    <dbReference type="NCBI Taxonomy" id="13249"/>
    <lineage>
        <taxon>Eukaryota</taxon>
        <taxon>Metazoa</taxon>
        <taxon>Ecdysozoa</taxon>
        <taxon>Arthropoda</taxon>
        <taxon>Hexapoda</taxon>
        <taxon>Insecta</taxon>
        <taxon>Pterygota</taxon>
        <taxon>Neoptera</taxon>
        <taxon>Paraneoptera</taxon>
        <taxon>Hemiptera</taxon>
        <taxon>Heteroptera</taxon>
        <taxon>Panheteroptera</taxon>
        <taxon>Cimicomorpha</taxon>
        <taxon>Reduviidae</taxon>
        <taxon>Triatominae</taxon>
        <taxon>Rhodnius</taxon>
    </lineage>
</organism>
<dbReference type="GO" id="GO:0070006">
    <property type="term" value="F:metalloaminopeptidase activity"/>
    <property type="evidence" value="ECO:0007669"/>
    <property type="project" value="InterPro"/>
</dbReference>
<keyword evidence="19" id="KW-1185">Reference proteome</keyword>
<dbReference type="EMBL" id="GAHY01002043">
    <property type="protein sequence ID" value="JAA75467.1"/>
    <property type="molecule type" value="mRNA"/>
</dbReference>
<dbReference type="EnsemblMetazoa" id="RPRC011316-RA">
    <property type="protein sequence ID" value="RPRC011316-PA"/>
    <property type="gene ID" value="RPRC011316"/>
</dbReference>
<dbReference type="PANTHER" id="PTHR11963:SF16">
    <property type="entry name" value="CYTOSOL AMINOPEPTIDASE"/>
    <property type="match status" value="1"/>
</dbReference>
<dbReference type="CDD" id="cd00433">
    <property type="entry name" value="Peptidase_M17"/>
    <property type="match status" value="1"/>
</dbReference>
<evidence type="ECO:0000256" key="11">
    <source>
        <dbReference type="ARBA" id="ARBA00031564"/>
    </source>
</evidence>
<comment type="function">
    <text evidence="12">Cytosolic metallopeptidase that catalyzes the removal of unsubstituted N-terminal hydrophobic amino acids from various peptides. The presence of Zn(2+) ions is essential for the peptidase activity, and the association with other cofactors can modulate the substrate spectificity of the enzyme. For instance, in the presence of Mn(2+), it displays a specific Cys-Gly hydrolyzing activity of Cys-Gly-S-conjugates. Involved in the metabolism of glutathione and in the degradation of glutathione S-conjugates, which may play a role in the control of the cell redox status.</text>
</comment>
<dbReference type="STRING" id="13249.R4FK40"/>
<evidence type="ECO:0000256" key="6">
    <source>
        <dbReference type="ARBA" id="ARBA00023511"/>
    </source>
</evidence>
<proteinExistence type="evidence at transcript level"/>
<dbReference type="SUPFAM" id="SSF52949">
    <property type="entry name" value="Macro domain-like"/>
    <property type="match status" value="1"/>
</dbReference>
<dbReference type="Gene3D" id="3.40.630.10">
    <property type="entry name" value="Zn peptidases"/>
    <property type="match status" value="1"/>
</dbReference>